<dbReference type="PANTHER" id="PTHR43187">
    <property type="entry name" value="GLUTAMINE AMIDOTRANSFERASE DUG3-RELATED"/>
    <property type="match status" value="1"/>
</dbReference>
<dbReference type="Proteomes" id="UP000249354">
    <property type="component" value="Unassembled WGS sequence"/>
</dbReference>
<dbReference type="AlphaFoldDB" id="A0A2W4TZ58"/>
<evidence type="ECO:0000259" key="2">
    <source>
        <dbReference type="PROSITE" id="PS51278"/>
    </source>
</evidence>
<dbReference type="EMBL" id="QBMC01000162">
    <property type="protein sequence ID" value="PZO12020.1"/>
    <property type="molecule type" value="Genomic_DNA"/>
</dbReference>
<reference evidence="4" key="1">
    <citation type="submission" date="2018-04" db="EMBL/GenBank/DDBJ databases">
        <authorList>
            <person name="Cornet L."/>
        </authorList>
    </citation>
    <scope>NUCLEOTIDE SEQUENCE [LARGE SCALE GENOMIC DNA]</scope>
</reference>
<dbReference type="Gene3D" id="3.60.20.10">
    <property type="entry name" value="Glutamine Phosphoribosylpyrophosphate, subunit 1, domain 1"/>
    <property type="match status" value="1"/>
</dbReference>
<dbReference type="InterPro" id="IPR029055">
    <property type="entry name" value="Ntn_hydrolases_N"/>
</dbReference>
<evidence type="ECO:0000256" key="1">
    <source>
        <dbReference type="ARBA" id="ARBA00022962"/>
    </source>
</evidence>
<comment type="caution">
    <text evidence="3">The sequence shown here is derived from an EMBL/GenBank/DDBJ whole genome shotgun (WGS) entry which is preliminary data.</text>
</comment>
<dbReference type="InterPro" id="IPR017932">
    <property type="entry name" value="GATase_2_dom"/>
</dbReference>
<keyword evidence="1" id="KW-0315">Glutamine amidotransferase</keyword>
<dbReference type="InterPro" id="IPR017808">
    <property type="entry name" value="EgtC"/>
</dbReference>
<sequence>MCRILGYLGPSIALNRLVLEPEHSLLVQSYKPKELDGAVLNGDGFGLGWHREGDDPFVYRNILPLWNDRNLDDLCRYIQAKNFVVNLRSATSKMPLDLSNCQPFTHNDLLFVHNGLIEKFFESLHRPIRERLCDVAYRKIQGLTDSEHIFALLVHHLEQEPGLDLAEALKRTMSEIIELAEQKDVRVAANIILTTGDRLVALRYDNRQTAPSFYLLKNAPQFPDSAILTSEALFEADWQTYNQSEIVSIDRDLQIKSYAMLG</sequence>
<dbReference type="InterPro" id="IPR026869">
    <property type="entry name" value="EgtC-like"/>
</dbReference>
<evidence type="ECO:0000313" key="4">
    <source>
        <dbReference type="Proteomes" id="UP000249354"/>
    </source>
</evidence>
<dbReference type="PROSITE" id="PS51278">
    <property type="entry name" value="GATASE_TYPE_2"/>
    <property type="match status" value="1"/>
</dbReference>
<proteinExistence type="predicted"/>
<dbReference type="InterPro" id="IPR052373">
    <property type="entry name" value="Gamma-glu_amide_hydrolase"/>
</dbReference>
<dbReference type="Pfam" id="PF13230">
    <property type="entry name" value="GATase_4"/>
    <property type="match status" value="1"/>
</dbReference>
<dbReference type="PANTHER" id="PTHR43187:SF1">
    <property type="entry name" value="GLUTAMINE AMIDOTRANSFERASE DUG3-RELATED"/>
    <property type="match status" value="1"/>
</dbReference>
<protein>
    <submittedName>
        <fullName evidence="3">Ergothioneine biosynthesis protein EgtC</fullName>
    </submittedName>
</protein>
<name>A0A2W4TZ58_9CYAN</name>
<dbReference type="SUPFAM" id="SSF56235">
    <property type="entry name" value="N-terminal nucleophile aminohydrolases (Ntn hydrolases)"/>
    <property type="match status" value="1"/>
</dbReference>
<accession>A0A2W4TZ58</accession>
<dbReference type="NCBIfam" id="TIGR03442">
    <property type="entry name" value="ergothioneine biosynthesis protein EgtC"/>
    <property type="match status" value="1"/>
</dbReference>
<dbReference type="CDD" id="cd01908">
    <property type="entry name" value="YafJ"/>
    <property type="match status" value="1"/>
</dbReference>
<gene>
    <name evidence="3" type="primary">egtC</name>
    <name evidence="3" type="ORF">DCF25_18360</name>
</gene>
<evidence type="ECO:0000313" key="3">
    <source>
        <dbReference type="EMBL" id="PZO12020.1"/>
    </source>
</evidence>
<feature type="domain" description="Glutamine amidotransferase type-2" evidence="2">
    <location>
        <begin position="2"/>
        <end position="262"/>
    </location>
</feature>
<reference evidence="3 4" key="2">
    <citation type="submission" date="2018-06" db="EMBL/GenBank/DDBJ databases">
        <title>Metagenomic assembly of (sub)arctic Cyanobacteria and their associated microbiome from non-axenic cultures.</title>
        <authorList>
            <person name="Baurain D."/>
        </authorList>
    </citation>
    <scope>NUCLEOTIDE SEQUENCE [LARGE SCALE GENOMIC DNA]</scope>
    <source>
        <strain evidence="3">ULC129bin1</strain>
    </source>
</reference>
<dbReference type="GO" id="GO:0052699">
    <property type="term" value="P:ergothioneine biosynthetic process"/>
    <property type="evidence" value="ECO:0007669"/>
    <property type="project" value="InterPro"/>
</dbReference>
<organism evidence="3 4">
    <name type="scientific">Leptolyngbya foveolarum</name>
    <dbReference type="NCBI Taxonomy" id="47253"/>
    <lineage>
        <taxon>Bacteria</taxon>
        <taxon>Bacillati</taxon>
        <taxon>Cyanobacteriota</taxon>
        <taxon>Cyanophyceae</taxon>
        <taxon>Leptolyngbyales</taxon>
        <taxon>Leptolyngbyaceae</taxon>
        <taxon>Leptolyngbya group</taxon>
        <taxon>Leptolyngbya</taxon>
    </lineage>
</organism>